<sequence>MEESTVFAEEDSSIATNATGNTENSLYVLDMDMKVVGSISDFGINEQIKSVNFSGDTAYAVTFRQTDPLYAIDLSNPYSPVMLDELKISGYSSYMQKWGDGLLLGFGAEADEDTGMETGIKVTMFDNSNPDELAALDSVSLISGGEFEYIYSEAVYERKALFIDAERNLIGFPVDKYNYDENGQSL</sequence>
<evidence type="ECO:0000313" key="1">
    <source>
        <dbReference type="EMBL" id="EKC58574.1"/>
    </source>
</evidence>
<dbReference type="Pfam" id="PF09826">
    <property type="entry name" value="Beta_propel"/>
    <property type="match status" value="1"/>
</dbReference>
<feature type="non-terminal residue" evidence="1">
    <location>
        <position position="186"/>
    </location>
</feature>
<comment type="caution">
    <text evidence="1">The sequence shown here is derived from an EMBL/GenBank/DDBJ whole genome shotgun (WGS) entry which is preliminary data.</text>
</comment>
<dbReference type="EMBL" id="AJWY01009368">
    <property type="protein sequence ID" value="EKC58574.1"/>
    <property type="molecule type" value="Genomic_DNA"/>
</dbReference>
<gene>
    <name evidence="1" type="ORF">LEA_13796</name>
</gene>
<organism evidence="1">
    <name type="scientific">human gut metagenome</name>
    <dbReference type="NCBI Taxonomy" id="408170"/>
    <lineage>
        <taxon>unclassified sequences</taxon>
        <taxon>metagenomes</taxon>
        <taxon>organismal metagenomes</taxon>
    </lineage>
</organism>
<accession>K1ST60</accession>
<proteinExistence type="predicted"/>
<dbReference type="InterPro" id="IPR019198">
    <property type="entry name" value="Beta_propeller_containing"/>
</dbReference>
<name>K1ST60_9ZZZZ</name>
<protein>
    <submittedName>
        <fullName evidence="1">Beta propeller domain protein</fullName>
    </submittedName>
</protein>
<reference evidence="1" key="1">
    <citation type="journal article" date="2013" name="Environ. Microbiol.">
        <title>Microbiota from the distal guts of lean and obese adolescents exhibit partial functional redundancy besides clear differences in community structure.</title>
        <authorList>
            <person name="Ferrer M."/>
            <person name="Ruiz A."/>
            <person name="Lanza F."/>
            <person name="Haange S.B."/>
            <person name="Oberbach A."/>
            <person name="Till H."/>
            <person name="Bargiela R."/>
            <person name="Campoy C."/>
            <person name="Segura M.T."/>
            <person name="Richter M."/>
            <person name="von Bergen M."/>
            <person name="Seifert J."/>
            <person name="Suarez A."/>
        </authorList>
    </citation>
    <scope>NUCLEOTIDE SEQUENCE</scope>
</reference>
<dbReference type="AlphaFoldDB" id="K1ST60"/>